<dbReference type="Proteomes" id="UP000193689">
    <property type="component" value="Unassembled WGS sequence"/>
</dbReference>
<dbReference type="InterPro" id="IPR015889">
    <property type="entry name" value="Intradiol_dOase_core"/>
</dbReference>
<feature type="signal peptide" evidence="1">
    <location>
        <begin position="1"/>
        <end position="18"/>
    </location>
</feature>
<evidence type="ECO:0000313" key="3">
    <source>
        <dbReference type="EMBL" id="ORY56077.1"/>
    </source>
</evidence>
<evidence type="ECO:0000313" key="4">
    <source>
        <dbReference type="Proteomes" id="UP000193689"/>
    </source>
</evidence>
<dbReference type="RefSeq" id="XP_040709923.1">
    <property type="nucleotide sequence ID" value="XM_040858950.1"/>
</dbReference>
<dbReference type="OrthoDB" id="121380at2759"/>
<keyword evidence="3" id="KW-0560">Oxidoreductase</keyword>
<organism evidence="3 4">
    <name type="scientific">Pseudomassariella vexata</name>
    <dbReference type="NCBI Taxonomy" id="1141098"/>
    <lineage>
        <taxon>Eukaryota</taxon>
        <taxon>Fungi</taxon>
        <taxon>Dikarya</taxon>
        <taxon>Ascomycota</taxon>
        <taxon>Pezizomycotina</taxon>
        <taxon>Sordariomycetes</taxon>
        <taxon>Xylariomycetidae</taxon>
        <taxon>Amphisphaeriales</taxon>
        <taxon>Pseudomassariaceae</taxon>
        <taxon>Pseudomassariella</taxon>
    </lineage>
</organism>
<gene>
    <name evidence="3" type="ORF">BCR38DRAFT_414596</name>
</gene>
<name>A0A1Y2DA52_9PEZI</name>
<protein>
    <submittedName>
        <fullName evidence="3">Intradiol ring-cleavage dioxygenase</fullName>
    </submittedName>
</protein>
<feature type="domain" description="Intradiol ring-cleavage dioxygenases" evidence="2">
    <location>
        <begin position="135"/>
        <end position="228"/>
    </location>
</feature>
<dbReference type="InParanoid" id="A0A1Y2DA52"/>
<keyword evidence="4" id="KW-1185">Reference proteome</keyword>
<dbReference type="SUPFAM" id="SSF49482">
    <property type="entry name" value="Aromatic compound dioxygenase"/>
    <property type="match status" value="1"/>
</dbReference>
<dbReference type="EMBL" id="MCFJ01000024">
    <property type="protein sequence ID" value="ORY56077.1"/>
    <property type="molecule type" value="Genomic_DNA"/>
</dbReference>
<dbReference type="PANTHER" id="PTHR34315:SF9">
    <property type="entry name" value="INTRADIOL RING-CLEAVAGE DIOXYGENASES DOMAIN-CONTAINING PROTEIN-RELATED"/>
    <property type="match status" value="1"/>
</dbReference>
<comment type="caution">
    <text evidence="3">The sequence shown here is derived from an EMBL/GenBank/DDBJ whole genome shotgun (WGS) entry which is preliminary data.</text>
</comment>
<dbReference type="Pfam" id="PF00775">
    <property type="entry name" value="Dioxygenase_C"/>
    <property type="match status" value="1"/>
</dbReference>
<dbReference type="InterPro" id="IPR000627">
    <property type="entry name" value="Intradiol_dOase_C"/>
</dbReference>
<dbReference type="AlphaFoldDB" id="A0A1Y2DA52"/>
<dbReference type="GO" id="GO:0016702">
    <property type="term" value="F:oxidoreductase activity, acting on single donors with incorporation of molecular oxygen, incorporation of two atoms of oxygen"/>
    <property type="evidence" value="ECO:0007669"/>
    <property type="project" value="InterPro"/>
</dbReference>
<dbReference type="PANTHER" id="PTHR34315">
    <property type="match status" value="1"/>
</dbReference>
<keyword evidence="3" id="KW-0223">Dioxygenase</keyword>
<reference evidence="3 4" key="1">
    <citation type="submission" date="2016-07" db="EMBL/GenBank/DDBJ databases">
        <title>Pervasive Adenine N6-methylation of Active Genes in Fungi.</title>
        <authorList>
            <consortium name="DOE Joint Genome Institute"/>
            <person name="Mondo S.J."/>
            <person name="Dannebaum R.O."/>
            <person name="Kuo R.C."/>
            <person name="Labutti K."/>
            <person name="Haridas S."/>
            <person name="Kuo A."/>
            <person name="Salamov A."/>
            <person name="Ahrendt S.R."/>
            <person name="Lipzen A."/>
            <person name="Sullivan W."/>
            <person name="Andreopoulos W.B."/>
            <person name="Clum A."/>
            <person name="Lindquist E."/>
            <person name="Daum C."/>
            <person name="Ramamoorthy G.K."/>
            <person name="Gryganskyi A."/>
            <person name="Culley D."/>
            <person name="Magnuson J.K."/>
            <person name="James T.Y."/>
            <person name="O'Malley M.A."/>
            <person name="Stajich J.E."/>
            <person name="Spatafora J.W."/>
            <person name="Visel A."/>
            <person name="Grigoriev I.V."/>
        </authorList>
    </citation>
    <scope>NUCLEOTIDE SEQUENCE [LARGE SCALE GENOMIC DNA]</scope>
    <source>
        <strain evidence="3 4">CBS 129021</strain>
    </source>
</reference>
<feature type="chain" id="PRO_5013208898" evidence="1">
    <location>
        <begin position="19"/>
        <end position="354"/>
    </location>
</feature>
<keyword evidence="1" id="KW-0732">Signal</keyword>
<evidence type="ECO:0000259" key="2">
    <source>
        <dbReference type="Pfam" id="PF00775"/>
    </source>
</evidence>
<dbReference type="STRING" id="1141098.A0A1Y2DA52"/>
<dbReference type="GO" id="GO:0008199">
    <property type="term" value="F:ferric iron binding"/>
    <property type="evidence" value="ECO:0007669"/>
    <property type="project" value="InterPro"/>
</dbReference>
<evidence type="ECO:0000256" key="1">
    <source>
        <dbReference type="SAM" id="SignalP"/>
    </source>
</evidence>
<sequence>MLYLSQFAILGLATISLAHPGEHHSRNDIHELAKREFKVAARRGLEACAGKLEARGYHTEAASRRAAKVETLRHRRGLLPSNSNKRDAVDVDAKSHLSTAGYTFDTPESTLFASNGTCILNPEGETGPFYVKGELIREDLTGGEPGVPITIEGQFIDVETCEPITEIWWDVWNCNSTGVYSGVQSMGNGNSNDASNLDNTALRGIGKADEYGVVTFDSIFPGHYSGRATHHHIVAHLDATVLENGTLTGGTVAHVGQLFWDQDLITAVEATAPYNTNSIAVTENIDDRVFYTETDGTESDPVFEYVYVGDELADGLFGWITIAVNSSATYDPKYSFTLTANGGVAQGGGTGMKA</sequence>
<dbReference type="CDD" id="cd03457">
    <property type="entry name" value="intradiol_dioxygenase_like"/>
    <property type="match status" value="1"/>
</dbReference>
<proteinExistence type="predicted"/>
<dbReference type="GeneID" id="63775162"/>
<dbReference type="Gene3D" id="2.60.130.10">
    <property type="entry name" value="Aromatic compound dioxygenase"/>
    <property type="match status" value="1"/>
</dbReference>
<accession>A0A1Y2DA52</accession>